<feature type="region of interest" description="Disordered" evidence="1">
    <location>
        <begin position="1"/>
        <end position="61"/>
    </location>
</feature>
<evidence type="ECO:0000256" key="1">
    <source>
        <dbReference type="SAM" id="MobiDB-lite"/>
    </source>
</evidence>
<protein>
    <submittedName>
        <fullName evidence="2">Uncharacterized protein</fullName>
    </submittedName>
</protein>
<dbReference type="AlphaFoldDB" id="A0A811Q729"/>
<gene>
    <name evidence="2" type="ORF">NCGR_LOCUS37650</name>
</gene>
<proteinExistence type="predicted"/>
<evidence type="ECO:0000313" key="3">
    <source>
        <dbReference type="Proteomes" id="UP000604825"/>
    </source>
</evidence>
<sequence>MASWRWRLALGAAASRPPRPRRSTTGATGATQPTGASPLARQATGELARQQAPRAQHLGGSINSWRRLSRTCLRRSSAADSDVQPEFDFELKMDDGHHVFDGIEERQPCSAGGEAACRGSDTVAMWAAQGLSDAIRPARDGLCRFIRVPKFVVLHQV</sequence>
<reference evidence="2" key="1">
    <citation type="submission" date="2020-10" db="EMBL/GenBank/DDBJ databases">
        <authorList>
            <person name="Han B."/>
            <person name="Lu T."/>
            <person name="Zhao Q."/>
            <person name="Huang X."/>
            <person name="Zhao Y."/>
        </authorList>
    </citation>
    <scope>NUCLEOTIDE SEQUENCE</scope>
</reference>
<dbReference type="Proteomes" id="UP000604825">
    <property type="component" value="Unassembled WGS sequence"/>
</dbReference>
<accession>A0A811Q729</accession>
<evidence type="ECO:0000313" key="2">
    <source>
        <dbReference type="EMBL" id="CAD6254041.1"/>
    </source>
</evidence>
<keyword evidence="3" id="KW-1185">Reference proteome</keyword>
<dbReference type="EMBL" id="CAJGYO010000009">
    <property type="protein sequence ID" value="CAD6254041.1"/>
    <property type="molecule type" value="Genomic_DNA"/>
</dbReference>
<feature type="compositionally biased region" description="Low complexity" evidence="1">
    <location>
        <begin position="23"/>
        <end position="36"/>
    </location>
</feature>
<comment type="caution">
    <text evidence="2">The sequence shown here is derived from an EMBL/GenBank/DDBJ whole genome shotgun (WGS) entry which is preliminary data.</text>
</comment>
<organism evidence="2 3">
    <name type="scientific">Miscanthus lutarioriparius</name>
    <dbReference type="NCBI Taxonomy" id="422564"/>
    <lineage>
        <taxon>Eukaryota</taxon>
        <taxon>Viridiplantae</taxon>
        <taxon>Streptophyta</taxon>
        <taxon>Embryophyta</taxon>
        <taxon>Tracheophyta</taxon>
        <taxon>Spermatophyta</taxon>
        <taxon>Magnoliopsida</taxon>
        <taxon>Liliopsida</taxon>
        <taxon>Poales</taxon>
        <taxon>Poaceae</taxon>
        <taxon>PACMAD clade</taxon>
        <taxon>Panicoideae</taxon>
        <taxon>Andropogonodae</taxon>
        <taxon>Andropogoneae</taxon>
        <taxon>Saccharinae</taxon>
        <taxon>Miscanthus</taxon>
    </lineage>
</organism>
<feature type="compositionally biased region" description="Low complexity" evidence="1">
    <location>
        <begin position="7"/>
        <end position="16"/>
    </location>
</feature>
<name>A0A811Q729_9POAL</name>